<dbReference type="EMBL" id="JAAMPI010000963">
    <property type="protein sequence ID" value="KAF4627472.1"/>
    <property type="molecule type" value="Genomic_DNA"/>
</dbReference>
<comment type="caution">
    <text evidence="6">The sequence shown here is derived from an EMBL/GenBank/DDBJ whole genome shotgun (WGS) entry which is preliminary data.</text>
</comment>
<keyword evidence="3 5" id="KW-1133">Transmembrane helix</keyword>
<evidence type="ECO:0000313" key="7">
    <source>
        <dbReference type="Proteomes" id="UP000566819"/>
    </source>
</evidence>
<dbReference type="InterPro" id="IPR005178">
    <property type="entry name" value="Ostalpha/TMEM184C"/>
</dbReference>
<dbReference type="GO" id="GO:0055085">
    <property type="term" value="P:transmembrane transport"/>
    <property type="evidence" value="ECO:0007669"/>
    <property type="project" value="InterPro"/>
</dbReference>
<keyword evidence="4 5" id="KW-0472">Membrane</keyword>
<name>A0A8H4RFY1_9HELO</name>
<protein>
    <submittedName>
        <fullName evidence="6">Uncharacterized protein</fullName>
    </submittedName>
</protein>
<dbReference type="AlphaFoldDB" id="A0A8H4RFY1"/>
<evidence type="ECO:0000256" key="5">
    <source>
        <dbReference type="SAM" id="Phobius"/>
    </source>
</evidence>
<dbReference type="Pfam" id="PF04120">
    <property type="entry name" value="Iron_permease"/>
    <property type="match status" value="1"/>
</dbReference>
<accession>A0A8H4RFY1</accession>
<dbReference type="Proteomes" id="UP000566819">
    <property type="component" value="Unassembled WGS sequence"/>
</dbReference>
<feature type="transmembrane region" description="Helical" evidence="5">
    <location>
        <begin position="530"/>
        <end position="550"/>
    </location>
</feature>
<evidence type="ECO:0000256" key="1">
    <source>
        <dbReference type="ARBA" id="ARBA00004141"/>
    </source>
</evidence>
<proteinExistence type="predicted"/>
<dbReference type="PANTHER" id="PTHR23423">
    <property type="entry name" value="ORGANIC SOLUTE TRANSPORTER-RELATED"/>
    <property type="match status" value="1"/>
</dbReference>
<dbReference type="InterPro" id="IPR007251">
    <property type="entry name" value="Iron_permease_Fet4"/>
</dbReference>
<dbReference type="GO" id="GO:0016020">
    <property type="term" value="C:membrane"/>
    <property type="evidence" value="ECO:0007669"/>
    <property type="project" value="UniProtKB-SubCell"/>
</dbReference>
<organism evidence="6 7">
    <name type="scientific">Cudoniella acicularis</name>
    <dbReference type="NCBI Taxonomy" id="354080"/>
    <lineage>
        <taxon>Eukaryota</taxon>
        <taxon>Fungi</taxon>
        <taxon>Dikarya</taxon>
        <taxon>Ascomycota</taxon>
        <taxon>Pezizomycotina</taxon>
        <taxon>Leotiomycetes</taxon>
        <taxon>Helotiales</taxon>
        <taxon>Tricladiaceae</taxon>
        <taxon>Cudoniella</taxon>
    </lineage>
</organism>
<feature type="transmembrane region" description="Helical" evidence="5">
    <location>
        <begin position="424"/>
        <end position="444"/>
    </location>
</feature>
<evidence type="ECO:0000256" key="3">
    <source>
        <dbReference type="ARBA" id="ARBA00022989"/>
    </source>
</evidence>
<reference evidence="6 7" key="1">
    <citation type="submission" date="2020-03" db="EMBL/GenBank/DDBJ databases">
        <title>Draft Genome Sequence of Cudoniella acicularis.</title>
        <authorList>
            <person name="Buettner E."/>
            <person name="Kellner H."/>
        </authorList>
    </citation>
    <scope>NUCLEOTIDE SEQUENCE [LARGE SCALE GENOMIC DNA]</scope>
    <source>
        <strain evidence="6 7">DSM 108380</strain>
    </source>
</reference>
<comment type="subcellular location">
    <subcellularLocation>
        <location evidence="1">Membrane</location>
        <topology evidence="1">Multi-pass membrane protein</topology>
    </subcellularLocation>
</comment>
<dbReference type="SMART" id="SM01417">
    <property type="entry name" value="Solute_trans_a"/>
    <property type="match status" value="1"/>
</dbReference>
<feature type="transmembrane region" description="Helical" evidence="5">
    <location>
        <begin position="460"/>
        <end position="480"/>
    </location>
</feature>
<feature type="transmembrane region" description="Helical" evidence="5">
    <location>
        <begin position="314"/>
        <end position="333"/>
    </location>
</feature>
<sequence>MASKIAGGKTATIVLNDLGNVLNIFCAHQVRDTILVAGHRYGIEHRERKRKRRNKSFIQWFRFFYSDSPTIWVWPLNQHARYCDHLRWVTSYLSSNALPHPGIVFKPTQVWQMVFQNAGSIQCYVSDTLLMRQQWNNCHRLLTAIGQAQSWNASCKRMMNSISPTQLENLKKDFKSRNFRPENIDIEYILTKEGFFDRLCNYIAIALSRWNSLTSIFLQNVHQRHSQRHRQRLEDTLESTRVADEELERLLRKLTGDTQPNPTFTIQQPPSGKMERLTDWYAYLAELGVGVAISTVVVVVWISIGNFMHWNSNWWFIIGTYTGLVGFVDGFVLRNVYFRETNVINHHLGQLLETDTQTYCIFQDSARETSTTTKTSLGYRISRTTGAICSLPDGSSDTVYTCPKVTLADPPQVPIVNNFSFHQIMVIVSGSCMALSFLLSFYLIMRHATHYSMPKEQKQIIRIIFVIPVFAVMSFLSVAFNDAAIYLKPVGGAYEAFALAAFFLMMCAFVHEDETERQAFITASGVAKQYMSATVGVFQFPVMMLIIMIATDITVATGSYCETSNNIHFAHIW</sequence>
<keyword evidence="2 5" id="KW-0812">Transmembrane</keyword>
<feature type="transmembrane region" description="Helical" evidence="5">
    <location>
        <begin position="280"/>
        <end position="302"/>
    </location>
</feature>
<feature type="transmembrane region" description="Helical" evidence="5">
    <location>
        <begin position="492"/>
        <end position="510"/>
    </location>
</feature>
<evidence type="ECO:0000313" key="6">
    <source>
        <dbReference type="EMBL" id="KAF4627472.1"/>
    </source>
</evidence>
<evidence type="ECO:0000256" key="2">
    <source>
        <dbReference type="ARBA" id="ARBA00022692"/>
    </source>
</evidence>
<gene>
    <name evidence="6" type="ORF">G7Y89_g10686</name>
</gene>
<dbReference type="OrthoDB" id="5348404at2759"/>
<evidence type="ECO:0000256" key="4">
    <source>
        <dbReference type="ARBA" id="ARBA00023136"/>
    </source>
</evidence>
<dbReference type="Pfam" id="PF03619">
    <property type="entry name" value="Solute_trans_a"/>
    <property type="match status" value="1"/>
</dbReference>
<keyword evidence="7" id="KW-1185">Reference proteome</keyword>